<keyword evidence="2" id="KW-1185">Reference proteome</keyword>
<sequence length="128" mass="14379">MRTHTRTRMATECENSFQLLSSVETSTGNRLPYFQPHCIASLMPSIHNIQITLQDQVGRWVSFRDPYVKSFETASMKFGADISIVSVQMMAKSENATRHSLSMTAAANFHSLQISSPSSCFRKRAAMN</sequence>
<protein>
    <submittedName>
        <fullName evidence="1">Uncharacterized protein</fullName>
    </submittedName>
</protein>
<organism evidence="1 2">
    <name type="scientific">Sphaerodactylus townsendi</name>
    <dbReference type="NCBI Taxonomy" id="933632"/>
    <lineage>
        <taxon>Eukaryota</taxon>
        <taxon>Metazoa</taxon>
        <taxon>Chordata</taxon>
        <taxon>Craniata</taxon>
        <taxon>Vertebrata</taxon>
        <taxon>Euteleostomi</taxon>
        <taxon>Lepidosauria</taxon>
        <taxon>Squamata</taxon>
        <taxon>Bifurcata</taxon>
        <taxon>Gekkota</taxon>
        <taxon>Sphaerodactylidae</taxon>
        <taxon>Sphaerodactylus</taxon>
    </lineage>
</organism>
<evidence type="ECO:0000313" key="2">
    <source>
        <dbReference type="Proteomes" id="UP000827872"/>
    </source>
</evidence>
<comment type="caution">
    <text evidence="1">The sequence shown here is derived from an EMBL/GenBank/DDBJ whole genome shotgun (WGS) entry which is preliminary data.</text>
</comment>
<evidence type="ECO:0000313" key="1">
    <source>
        <dbReference type="EMBL" id="KAH7995583.1"/>
    </source>
</evidence>
<gene>
    <name evidence="1" type="ORF">K3G42_026467</name>
</gene>
<name>A0ACB8ESP4_9SAUR</name>
<accession>A0ACB8ESP4</accession>
<dbReference type="Proteomes" id="UP000827872">
    <property type="component" value="Linkage Group LG07"/>
</dbReference>
<dbReference type="EMBL" id="CM037620">
    <property type="protein sequence ID" value="KAH7995583.1"/>
    <property type="molecule type" value="Genomic_DNA"/>
</dbReference>
<proteinExistence type="predicted"/>
<reference evidence="1" key="1">
    <citation type="submission" date="2021-08" db="EMBL/GenBank/DDBJ databases">
        <title>The first chromosome-level gecko genome reveals the dynamic sex chromosomes of Neotropical dwarf geckos (Sphaerodactylidae: Sphaerodactylus).</title>
        <authorList>
            <person name="Pinto B.J."/>
            <person name="Keating S.E."/>
            <person name="Gamble T."/>
        </authorList>
    </citation>
    <scope>NUCLEOTIDE SEQUENCE</scope>
    <source>
        <strain evidence="1">TG3544</strain>
    </source>
</reference>